<evidence type="ECO:0000256" key="1">
    <source>
        <dbReference type="SAM" id="MobiDB-lite"/>
    </source>
</evidence>
<proteinExistence type="predicted"/>
<feature type="region of interest" description="Disordered" evidence="1">
    <location>
        <begin position="1"/>
        <end position="39"/>
    </location>
</feature>
<sequence length="158" mass="17493">MALKQIPDRSGISLDDAWSSECGPTDSGPQEELEKLDSDVKQRAHTILQLRSSLPDQLKTTLASVLVAHTPLLTHTTGHSKIPSSDASEQEDLIGEKQLKLEDPETAKKVQLLKEKISSNASAMPVVLKRMKDCIARIEKLDSYNVAIHPAFKRKRTK</sequence>
<accession>A0A834TXW9</accession>
<dbReference type="OrthoDB" id="781564at2759"/>
<reference evidence="2" key="1">
    <citation type="submission" date="2020-09" db="EMBL/GenBank/DDBJ databases">
        <title>Genome-Enabled Discovery of Anthraquinone Biosynthesis in Senna tora.</title>
        <authorList>
            <person name="Kang S.-H."/>
            <person name="Pandey R.P."/>
            <person name="Lee C.-M."/>
            <person name="Sim J.-S."/>
            <person name="Jeong J.-T."/>
            <person name="Choi B.-S."/>
            <person name="Jung M."/>
            <person name="Ginzburg D."/>
            <person name="Zhao K."/>
            <person name="Won S.Y."/>
            <person name="Oh T.-J."/>
            <person name="Yu Y."/>
            <person name="Kim N.-H."/>
            <person name="Lee O.R."/>
            <person name="Lee T.-H."/>
            <person name="Bashyal P."/>
            <person name="Kim T.-S."/>
            <person name="Lee W.-H."/>
            <person name="Kawkins C."/>
            <person name="Kim C.-K."/>
            <person name="Kim J.S."/>
            <person name="Ahn B.O."/>
            <person name="Rhee S.Y."/>
            <person name="Sohng J.K."/>
        </authorList>
    </citation>
    <scope>NUCLEOTIDE SEQUENCE</scope>
    <source>
        <tissue evidence="2">Leaf</tissue>
    </source>
</reference>
<name>A0A834TXW9_9FABA</name>
<evidence type="ECO:0000313" key="3">
    <source>
        <dbReference type="Proteomes" id="UP000634136"/>
    </source>
</evidence>
<keyword evidence="3" id="KW-1185">Reference proteome</keyword>
<organism evidence="2 3">
    <name type="scientific">Senna tora</name>
    <dbReference type="NCBI Taxonomy" id="362788"/>
    <lineage>
        <taxon>Eukaryota</taxon>
        <taxon>Viridiplantae</taxon>
        <taxon>Streptophyta</taxon>
        <taxon>Embryophyta</taxon>
        <taxon>Tracheophyta</taxon>
        <taxon>Spermatophyta</taxon>
        <taxon>Magnoliopsida</taxon>
        <taxon>eudicotyledons</taxon>
        <taxon>Gunneridae</taxon>
        <taxon>Pentapetalae</taxon>
        <taxon>rosids</taxon>
        <taxon>fabids</taxon>
        <taxon>Fabales</taxon>
        <taxon>Fabaceae</taxon>
        <taxon>Caesalpinioideae</taxon>
        <taxon>Cassia clade</taxon>
        <taxon>Senna</taxon>
    </lineage>
</organism>
<dbReference type="Proteomes" id="UP000634136">
    <property type="component" value="Unassembled WGS sequence"/>
</dbReference>
<protein>
    <submittedName>
        <fullName evidence="2">Packaging protein</fullName>
    </submittedName>
</protein>
<dbReference type="PANTHER" id="PTHR36045">
    <property type="entry name" value="OS04G0558500 PROTEIN"/>
    <property type="match status" value="1"/>
</dbReference>
<dbReference type="EMBL" id="JAAIUW010000006">
    <property type="protein sequence ID" value="KAF7826049.1"/>
    <property type="molecule type" value="Genomic_DNA"/>
</dbReference>
<dbReference type="AlphaFoldDB" id="A0A834TXW9"/>
<dbReference type="PANTHER" id="PTHR36045:SF2">
    <property type="entry name" value="OS04G0558500 PROTEIN"/>
    <property type="match status" value="1"/>
</dbReference>
<evidence type="ECO:0000313" key="2">
    <source>
        <dbReference type="EMBL" id="KAF7826049.1"/>
    </source>
</evidence>
<gene>
    <name evidence="2" type="ORF">G2W53_017213</name>
</gene>
<comment type="caution">
    <text evidence="2">The sequence shown here is derived from an EMBL/GenBank/DDBJ whole genome shotgun (WGS) entry which is preliminary data.</text>
</comment>